<dbReference type="PANTHER" id="PTHR33939">
    <property type="entry name" value="PROTEIN CBG22215"/>
    <property type="match status" value="1"/>
</dbReference>
<evidence type="ECO:0000313" key="2">
    <source>
        <dbReference type="EMBL" id="CAD7430389.1"/>
    </source>
</evidence>
<organism evidence="2">
    <name type="scientific">Timema monikensis</name>
    <dbReference type="NCBI Taxonomy" id="170555"/>
    <lineage>
        <taxon>Eukaryota</taxon>
        <taxon>Metazoa</taxon>
        <taxon>Ecdysozoa</taxon>
        <taxon>Arthropoda</taxon>
        <taxon>Hexapoda</taxon>
        <taxon>Insecta</taxon>
        <taxon>Pterygota</taxon>
        <taxon>Neoptera</taxon>
        <taxon>Polyneoptera</taxon>
        <taxon>Phasmatodea</taxon>
        <taxon>Timematodea</taxon>
        <taxon>Timematoidea</taxon>
        <taxon>Timematidae</taxon>
        <taxon>Timema</taxon>
    </lineage>
</organism>
<feature type="region of interest" description="Disordered" evidence="1">
    <location>
        <begin position="307"/>
        <end position="327"/>
    </location>
</feature>
<feature type="compositionally biased region" description="Acidic residues" evidence="1">
    <location>
        <begin position="311"/>
        <end position="320"/>
    </location>
</feature>
<dbReference type="GO" id="GO:0003676">
    <property type="term" value="F:nucleic acid binding"/>
    <property type="evidence" value="ECO:0007669"/>
    <property type="project" value="InterPro"/>
</dbReference>
<accession>A0A7R9EAD1</accession>
<protein>
    <submittedName>
        <fullName evidence="2">Uncharacterized protein</fullName>
    </submittedName>
</protein>
<dbReference type="AlphaFoldDB" id="A0A7R9EAD1"/>
<dbReference type="EMBL" id="OB794479">
    <property type="protein sequence ID" value="CAD7430389.1"/>
    <property type="molecule type" value="Genomic_DNA"/>
</dbReference>
<gene>
    <name evidence="2" type="ORF">TMSB3V08_LOCUS7147</name>
</gene>
<feature type="region of interest" description="Disordered" evidence="1">
    <location>
        <begin position="143"/>
        <end position="164"/>
    </location>
</feature>
<dbReference type="SUPFAM" id="SSF52266">
    <property type="entry name" value="SGNH hydrolase"/>
    <property type="match status" value="1"/>
</dbReference>
<dbReference type="PANTHER" id="PTHR33939:SF1">
    <property type="entry name" value="DUF4371 DOMAIN-CONTAINING PROTEIN"/>
    <property type="match status" value="1"/>
</dbReference>
<dbReference type="Gene3D" id="3.40.50.1110">
    <property type="entry name" value="SGNH hydrolase"/>
    <property type="match status" value="1"/>
</dbReference>
<sequence>MSCLSVYSLYQLTTWQRAQGALQIGLCVSGQKLAQLLRRLCSVLLGGRPLNDQVILMIGVNDLLPRKGFLGIPVMNQGRLEYRLGEKEGKVDTDETLEVVPYSKSPARLETSVMLGWIYRALQGCRLATAGSGEERQIRGMAHKARHQVRPLSDENGADEQSFSPQTRKKDFLWGRDVTVQSAVDCSNFLIVLFSEGGTDSALGRYKIDEMVRECEPQVLRLPPYHCQYNPIELVWANCKGYYKKHTGRNKFDVAAVKALWQEALARVTPESWSKNVDHTEKIINDDRAREINMDASETQPFIIQIGNNESDSDDDEEVLAEPLLSD</sequence>
<reference evidence="2" key="1">
    <citation type="submission" date="2020-11" db="EMBL/GenBank/DDBJ databases">
        <authorList>
            <person name="Tran Van P."/>
        </authorList>
    </citation>
    <scope>NUCLEOTIDE SEQUENCE</scope>
</reference>
<proteinExistence type="predicted"/>
<evidence type="ECO:0000256" key="1">
    <source>
        <dbReference type="SAM" id="MobiDB-lite"/>
    </source>
</evidence>
<dbReference type="InterPro" id="IPR036514">
    <property type="entry name" value="SGNH_hydro_sf"/>
</dbReference>
<dbReference type="Gene3D" id="3.30.420.10">
    <property type="entry name" value="Ribonuclease H-like superfamily/Ribonuclease H"/>
    <property type="match status" value="1"/>
</dbReference>
<name>A0A7R9EAD1_9NEOP</name>
<dbReference type="InterPro" id="IPR036397">
    <property type="entry name" value="RNaseH_sf"/>
</dbReference>